<name>A0A2T4J823_FUSBL</name>
<protein>
    <submittedName>
        <fullName evidence="2">N-acetyltransferase</fullName>
    </submittedName>
</protein>
<reference evidence="2 3" key="1">
    <citation type="submission" date="2018-03" db="EMBL/GenBank/DDBJ databases">
        <title>Rhodobacter blasticus.</title>
        <authorList>
            <person name="Meyer T.E."/>
            <person name="Miller S."/>
            <person name="Lodha T."/>
            <person name="Gandham S."/>
            <person name="Chintalapati S."/>
            <person name="Chintalapati V.R."/>
        </authorList>
    </citation>
    <scope>NUCLEOTIDE SEQUENCE [LARGE SCALE GENOMIC DNA]</scope>
    <source>
        <strain evidence="2 3">DSM 2131</strain>
    </source>
</reference>
<comment type="caution">
    <text evidence="2">The sequence shown here is derived from an EMBL/GenBank/DDBJ whole genome shotgun (WGS) entry which is preliminary data.</text>
</comment>
<dbReference type="Gene3D" id="3.40.630.30">
    <property type="match status" value="1"/>
</dbReference>
<proteinExistence type="predicted"/>
<keyword evidence="2" id="KW-0808">Transferase</keyword>
<dbReference type="PANTHER" id="PTHR43792:SF1">
    <property type="entry name" value="N-ACETYLTRANSFERASE DOMAIN-CONTAINING PROTEIN"/>
    <property type="match status" value="1"/>
</dbReference>
<dbReference type="Proteomes" id="UP000241362">
    <property type="component" value="Unassembled WGS sequence"/>
</dbReference>
<feature type="domain" description="N-acetyltransferase" evidence="1">
    <location>
        <begin position="14"/>
        <end position="148"/>
    </location>
</feature>
<dbReference type="PANTHER" id="PTHR43792">
    <property type="entry name" value="GNAT FAMILY, PUTATIVE (AFU_ORTHOLOGUE AFUA_3G00765)-RELATED-RELATED"/>
    <property type="match status" value="1"/>
</dbReference>
<dbReference type="Pfam" id="PF13302">
    <property type="entry name" value="Acetyltransf_3"/>
    <property type="match status" value="1"/>
</dbReference>
<dbReference type="InterPro" id="IPR051531">
    <property type="entry name" value="N-acetyltransferase"/>
</dbReference>
<organism evidence="2 3">
    <name type="scientific">Fuscovulum blasticum DSM 2131</name>
    <dbReference type="NCBI Taxonomy" id="1188250"/>
    <lineage>
        <taxon>Bacteria</taxon>
        <taxon>Pseudomonadati</taxon>
        <taxon>Pseudomonadota</taxon>
        <taxon>Alphaproteobacteria</taxon>
        <taxon>Rhodobacterales</taxon>
        <taxon>Paracoccaceae</taxon>
        <taxon>Pseudogemmobacter</taxon>
    </lineage>
</organism>
<dbReference type="InterPro" id="IPR000182">
    <property type="entry name" value="GNAT_dom"/>
</dbReference>
<dbReference type="SUPFAM" id="SSF55729">
    <property type="entry name" value="Acyl-CoA N-acyltransferases (Nat)"/>
    <property type="match status" value="1"/>
</dbReference>
<sequence>MTLPFAIPVLATERLILREPREADFPAMLAFNDSPRAVHLGGGIERRWIWRGLLANIGHWALRGYGFYSVDTRAGDFIGRIGVIYHDGWPEPELAWHLFDGHEGRGYAQEAALAAQTDYHARLSPAPLISMIATDNTRSEALALRLGATREKTLSDDKGSYHIYRHRAPGGMA</sequence>
<dbReference type="RefSeq" id="WP_107673757.1">
    <property type="nucleotide sequence ID" value="NZ_PZKE01000010.1"/>
</dbReference>
<evidence type="ECO:0000259" key="1">
    <source>
        <dbReference type="Pfam" id="PF13302"/>
    </source>
</evidence>
<accession>A0A2T4J823</accession>
<evidence type="ECO:0000313" key="2">
    <source>
        <dbReference type="EMBL" id="PTE14013.1"/>
    </source>
</evidence>
<dbReference type="EMBL" id="PZKE01000010">
    <property type="protein sequence ID" value="PTE14013.1"/>
    <property type="molecule type" value="Genomic_DNA"/>
</dbReference>
<dbReference type="AlphaFoldDB" id="A0A2T4J823"/>
<dbReference type="InterPro" id="IPR016181">
    <property type="entry name" value="Acyl_CoA_acyltransferase"/>
</dbReference>
<keyword evidence="3" id="KW-1185">Reference proteome</keyword>
<gene>
    <name evidence="2" type="ORF">C5F44_11925</name>
</gene>
<dbReference type="GO" id="GO:0016747">
    <property type="term" value="F:acyltransferase activity, transferring groups other than amino-acyl groups"/>
    <property type="evidence" value="ECO:0007669"/>
    <property type="project" value="InterPro"/>
</dbReference>
<evidence type="ECO:0000313" key="3">
    <source>
        <dbReference type="Proteomes" id="UP000241362"/>
    </source>
</evidence>